<evidence type="ECO:0000313" key="5">
    <source>
        <dbReference type="Proteomes" id="UP000235387"/>
    </source>
</evidence>
<protein>
    <recommendedName>
        <fullName evidence="3">Outer membrane protein beta-barrel domain-containing protein</fullName>
    </recommendedName>
</protein>
<dbReference type="InterPro" id="IPR027385">
    <property type="entry name" value="Beta-barrel_OMP"/>
</dbReference>
<reference evidence="5" key="1">
    <citation type="submission" date="2016-07" db="EMBL/GenBank/DDBJ databases">
        <title>Nontailed viruses are major unrecognized killers of bacteria in the ocean.</title>
        <authorList>
            <person name="Kauffman K."/>
            <person name="Hussain F."/>
            <person name="Yang J."/>
            <person name="Arevalo P."/>
            <person name="Brown J."/>
            <person name="Cutler M."/>
            <person name="Kelly L."/>
            <person name="Polz M.F."/>
        </authorList>
    </citation>
    <scope>NUCLEOTIDE SEQUENCE [LARGE SCALE GENOMIC DNA]</scope>
    <source>
        <strain evidence="5">10N.261.45.A10</strain>
    </source>
</reference>
<dbReference type="RefSeq" id="WP_017011683.1">
    <property type="nucleotide sequence ID" value="NZ_AJYF02000001.1"/>
</dbReference>
<dbReference type="AlphaFoldDB" id="A0A2N7LFU9"/>
<dbReference type="InterPro" id="IPR011250">
    <property type="entry name" value="OMP/PagP_B-barrel"/>
</dbReference>
<dbReference type="Proteomes" id="UP000235387">
    <property type="component" value="Unassembled WGS sequence"/>
</dbReference>
<name>A0A2N7LFU9_9GAMM</name>
<feature type="chain" id="PRO_5030054027" description="Outer membrane protein beta-barrel domain-containing protein" evidence="2">
    <location>
        <begin position="25"/>
        <end position="248"/>
    </location>
</feature>
<evidence type="ECO:0000313" key="4">
    <source>
        <dbReference type="EMBL" id="PMN94420.1"/>
    </source>
</evidence>
<dbReference type="STRING" id="1190603.A1OO_15550"/>
<dbReference type="EMBL" id="MDAL01000007">
    <property type="protein sequence ID" value="PMN94420.1"/>
    <property type="molecule type" value="Genomic_DNA"/>
</dbReference>
<keyword evidence="1 2" id="KW-0732">Signal</keyword>
<proteinExistence type="predicted"/>
<dbReference type="Pfam" id="PF13505">
    <property type="entry name" value="OMP_b-brl"/>
    <property type="match status" value="1"/>
</dbReference>
<feature type="signal peptide" evidence="2">
    <location>
        <begin position="1"/>
        <end position="24"/>
    </location>
</feature>
<sequence length="248" mass="26662">MNLTRTPLYVAAFATTFLSGLASAEGLYVTGLVGKSYQATDSEPYGNNIAQDTDFPGKFGAGDGTVSTLGLGYVINEQFRIETRLGYREGKFNSQRVGTGARTGEEYVLNGKLKSTTLTVEGFYDVDTGTAFTPYIKAGVGVARNEYSARLGGAGVNTFIDQIGGTFDSIDGTVDGYYDDYADETSTEFTWNVGVGASYDITDQLSLIGEYQYISLGDASTGQDSFTDGFRIDDATAHEVQVGLRYHF</sequence>
<feature type="domain" description="Outer membrane protein beta-barrel" evidence="3">
    <location>
        <begin position="16"/>
        <end position="248"/>
    </location>
</feature>
<evidence type="ECO:0000256" key="2">
    <source>
        <dbReference type="SAM" id="SignalP"/>
    </source>
</evidence>
<organism evidence="4 5">
    <name type="scientific">Enterovibrio norvegicus</name>
    <dbReference type="NCBI Taxonomy" id="188144"/>
    <lineage>
        <taxon>Bacteria</taxon>
        <taxon>Pseudomonadati</taxon>
        <taxon>Pseudomonadota</taxon>
        <taxon>Gammaproteobacteria</taxon>
        <taxon>Vibrionales</taxon>
        <taxon>Vibrionaceae</taxon>
        <taxon>Enterovibrio</taxon>
    </lineage>
</organism>
<gene>
    <name evidence="4" type="ORF">BCT23_09575</name>
</gene>
<evidence type="ECO:0000256" key="1">
    <source>
        <dbReference type="ARBA" id="ARBA00022729"/>
    </source>
</evidence>
<dbReference type="SUPFAM" id="SSF56925">
    <property type="entry name" value="OMPA-like"/>
    <property type="match status" value="1"/>
</dbReference>
<accession>A0A2N7LFU9</accession>
<dbReference type="Gene3D" id="2.40.160.20">
    <property type="match status" value="1"/>
</dbReference>
<comment type="caution">
    <text evidence="4">The sequence shown here is derived from an EMBL/GenBank/DDBJ whole genome shotgun (WGS) entry which is preliminary data.</text>
</comment>
<evidence type="ECO:0000259" key="3">
    <source>
        <dbReference type="Pfam" id="PF13505"/>
    </source>
</evidence>